<organism evidence="4 5">
    <name type="scientific">Kwoniella dendrophila CBS 6074</name>
    <dbReference type="NCBI Taxonomy" id="1295534"/>
    <lineage>
        <taxon>Eukaryota</taxon>
        <taxon>Fungi</taxon>
        <taxon>Dikarya</taxon>
        <taxon>Basidiomycota</taxon>
        <taxon>Agaricomycotina</taxon>
        <taxon>Tremellomycetes</taxon>
        <taxon>Tremellales</taxon>
        <taxon>Cryptococcaceae</taxon>
        <taxon>Kwoniella</taxon>
    </lineage>
</organism>
<gene>
    <name evidence="4" type="ORF">L201_004718</name>
</gene>
<dbReference type="RefSeq" id="XP_066076555.1">
    <property type="nucleotide sequence ID" value="XM_066220458.1"/>
</dbReference>
<feature type="region of interest" description="Disordered" evidence="1">
    <location>
        <begin position="342"/>
        <end position="386"/>
    </location>
</feature>
<dbReference type="GO" id="GO:0016020">
    <property type="term" value="C:membrane"/>
    <property type="evidence" value="ECO:0007669"/>
    <property type="project" value="TreeGrafter"/>
</dbReference>
<dbReference type="Gene3D" id="3.40.50.1820">
    <property type="entry name" value="alpha/beta hydrolase"/>
    <property type="match status" value="1"/>
</dbReference>
<evidence type="ECO:0000256" key="1">
    <source>
        <dbReference type="SAM" id="MobiDB-lite"/>
    </source>
</evidence>
<dbReference type="AlphaFoldDB" id="A0AAX4JWM7"/>
<dbReference type="InterPro" id="IPR029058">
    <property type="entry name" value="AB_hydrolase_fold"/>
</dbReference>
<dbReference type="Proteomes" id="UP001355207">
    <property type="component" value="Chromosome 6"/>
</dbReference>
<feature type="compositionally biased region" description="Basic and acidic residues" evidence="1">
    <location>
        <begin position="370"/>
        <end position="386"/>
    </location>
</feature>
<evidence type="ECO:0000313" key="4">
    <source>
        <dbReference type="EMBL" id="WWC89792.1"/>
    </source>
</evidence>
<dbReference type="GeneID" id="91095388"/>
<dbReference type="EMBL" id="CP144103">
    <property type="protein sequence ID" value="WWC89792.1"/>
    <property type="molecule type" value="Genomic_DNA"/>
</dbReference>
<keyword evidence="2" id="KW-1133">Transmembrane helix</keyword>
<evidence type="ECO:0000256" key="2">
    <source>
        <dbReference type="SAM" id="Phobius"/>
    </source>
</evidence>
<accession>A0AAX4JWM7</accession>
<protein>
    <recommendedName>
        <fullName evidence="3">AB hydrolase-1 domain-containing protein</fullName>
    </recommendedName>
</protein>
<evidence type="ECO:0000313" key="5">
    <source>
        <dbReference type="Proteomes" id="UP001355207"/>
    </source>
</evidence>
<feature type="transmembrane region" description="Helical" evidence="2">
    <location>
        <begin position="13"/>
        <end position="32"/>
    </location>
</feature>
<evidence type="ECO:0000259" key="3">
    <source>
        <dbReference type="Pfam" id="PF00561"/>
    </source>
</evidence>
<dbReference type="PANTHER" id="PTHR12277">
    <property type="entry name" value="ALPHA/BETA HYDROLASE DOMAIN-CONTAINING PROTEIN"/>
    <property type="match status" value="1"/>
</dbReference>
<dbReference type="InterPro" id="IPR000073">
    <property type="entry name" value="AB_hydrolase_1"/>
</dbReference>
<dbReference type="SUPFAM" id="SSF53474">
    <property type="entry name" value="alpha/beta-Hydrolases"/>
    <property type="match status" value="1"/>
</dbReference>
<keyword evidence="2" id="KW-0472">Membrane</keyword>
<dbReference type="GO" id="GO:0008474">
    <property type="term" value="F:palmitoyl-(protein) hydrolase activity"/>
    <property type="evidence" value="ECO:0007669"/>
    <property type="project" value="TreeGrafter"/>
</dbReference>
<feature type="domain" description="AB hydrolase-1" evidence="3">
    <location>
        <begin position="126"/>
        <end position="248"/>
    </location>
</feature>
<sequence>MITASTALTAAKYLFGASVVATTLAAGGLWFFQRHLIYPAYMPDGSRKFVPKPIELGMPYEDITLTTRDHVKIKAYVIPARKNPVVVDQLRGLNHKQREELGEKEMSKWLEEMGDEQAIQYAKSRPTVIFFHANAGNMGHRVPLARKFNVEYGCNVFMLSYRGYGLSEGKPSEHGIRIDIETAMEYVKSHPILGDTKIILYGQSLGGASCLYAGSRFRDMVSGIILENTFLSLPSLIPLVLPQLPKFFLPILLTEHWDAQHTMPLIPSTTPILMIAGKNDELVKPSQMIALRHLRESNCLAGTLKWKELDGGHNDTCLQPNYWQIIGDWLKDEIENNILDNLKSSQEGKVKGKEEEEESESSSNSGNSDDYQKVTKEEALEAKKEL</sequence>
<dbReference type="Pfam" id="PF00561">
    <property type="entry name" value="Abhydrolase_1"/>
    <property type="match status" value="1"/>
</dbReference>
<keyword evidence="5" id="KW-1185">Reference proteome</keyword>
<reference evidence="4 5" key="1">
    <citation type="submission" date="2024-01" db="EMBL/GenBank/DDBJ databases">
        <title>Comparative genomics of Cryptococcus and Kwoniella reveals pathogenesis evolution and contrasting modes of karyotype evolution via chromosome fusion or intercentromeric recombination.</title>
        <authorList>
            <person name="Coelho M.A."/>
            <person name="David-Palma M."/>
            <person name="Shea T."/>
            <person name="Bowers K."/>
            <person name="McGinley-Smith S."/>
            <person name="Mohammad A.W."/>
            <person name="Gnirke A."/>
            <person name="Yurkov A.M."/>
            <person name="Nowrousian M."/>
            <person name="Sun S."/>
            <person name="Cuomo C.A."/>
            <person name="Heitman J."/>
        </authorList>
    </citation>
    <scope>NUCLEOTIDE SEQUENCE [LARGE SCALE GENOMIC DNA]</scope>
    <source>
        <strain evidence="4 5">CBS 6074</strain>
    </source>
</reference>
<dbReference type="PANTHER" id="PTHR12277:SF81">
    <property type="entry name" value="PROTEIN ABHD13"/>
    <property type="match status" value="1"/>
</dbReference>
<keyword evidence="2" id="KW-0812">Transmembrane</keyword>
<name>A0AAX4JWM7_9TREE</name>
<proteinExistence type="predicted"/>